<protein>
    <submittedName>
        <fullName evidence="1">Uncharacterized protein</fullName>
    </submittedName>
</protein>
<accession>A0ABQ9VHS0</accession>
<sequence length="114" mass="12606">MADVLVCEGQWWGLDFSGEGCAPMDSTDGIYAEEGHGELFSQLSPTDPTEENQRCITVHIHIILSKLSRYSGGLQATILRCDINLSGEANERMLVSESIRKTHSTAYQKDSDQN</sequence>
<keyword evidence="2" id="KW-1185">Reference proteome</keyword>
<dbReference type="Proteomes" id="UP001266305">
    <property type="component" value="Unassembled WGS sequence"/>
</dbReference>
<dbReference type="EMBL" id="JASSZA010000006">
    <property type="protein sequence ID" value="KAK2108918.1"/>
    <property type="molecule type" value="Genomic_DNA"/>
</dbReference>
<evidence type="ECO:0000313" key="1">
    <source>
        <dbReference type="EMBL" id="KAK2108918.1"/>
    </source>
</evidence>
<evidence type="ECO:0000313" key="2">
    <source>
        <dbReference type="Proteomes" id="UP001266305"/>
    </source>
</evidence>
<comment type="caution">
    <text evidence="1">The sequence shown here is derived from an EMBL/GenBank/DDBJ whole genome shotgun (WGS) entry which is preliminary data.</text>
</comment>
<organism evidence="1 2">
    <name type="scientific">Saguinus oedipus</name>
    <name type="common">Cotton-top tamarin</name>
    <name type="synonym">Oedipomidas oedipus</name>
    <dbReference type="NCBI Taxonomy" id="9490"/>
    <lineage>
        <taxon>Eukaryota</taxon>
        <taxon>Metazoa</taxon>
        <taxon>Chordata</taxon>
        <taxon>Craniata</taxon>
        <taxon>Vertebrata</taxon>
        <taxon>Euteleostomi</taxon>
        <taxon>Mammalia</taxon>
        <taxon>Eutheria</taxon>
        <taxon>Euarchontoglires</taxon>
        <taxon>Primates</taxon>
        <taxon>Haplorrhini</taxon>
        <taxon>Platyrrhini</taxon>
        <taxon>Cebidae</taxon>
        <taxon>Callitrichinae</taxon>
        <taxon>Saguinus</taxon>
    </lineage>
</organism>
<proteinExistence type="predicted"/>
<name>A0ABQ9VHS0_SAGOE</name>
<reference evidence="1 2" key="1">
    <citation type="submission" date="2023-05" db="EMBL/GenBank/DDBJ databases">
        <title>B98-5 Cell Line De Novo Hybrid Assembly: An Optical Mapping Approach.</title>
        <authorList>
            <person name="Kananen K."/>
            <person name="Auerbach J.A."/>
            <person name="Kautto E."/>
            <person name="Blachly J.S."/>
        </authorList>
    </citation>
    <scope>NUCLEOTIDE SEQUENCE [LARGE SCALE GENOMIC DNA]</scope>
    <source>
        <strain evidence="1">B95-8</strain>
        <tissue evidence="1">Cell line</tissue>
    </source>
</reference>
<gene>
    <name evidence="1" type="ORF">P7K49_014083</name>
</gene>